<dbReference type="PROSITE" id="PS50850">
    <property type="entry name" value="MFS"/>
    <property type="match status" value="1"/>
</dbReference>
<evidence type="ECO:0000256" key="7">
    <source>
        <dbReference type="SAM" id="Phobius"/>
    </source>
</evidence>
<feature type="transmembrane region" description="Helical" evidence="7">
    <location>
        <begin position="259"/>
        <end position="278"/>
    </location>
</feature>
<keyword evidence="4 7" id="KW-0812">Transmembrane</keyword>
<dbReference type="Gene3D" id="1.20.1250.20">
    <property type="entry name" value="MFS general substrate transporter like domains"/>
    <property type="match status" value="1"/>
</dbReference>
<feature type="transmembrane region" description="Helical" evidence="7">
    <location>
        <begin position="92"/>
        <end position="111"/>
    </location>
</feature>
<feature type="transmembrane region" description="Helical" evidence="7">
    <location>
        <begin position="117"/>
        <end position="138"/>
    </location>
</feature>
<dbReference type="CDD" id="cd17324">
    <property type="entry name" value="MFS_NepI_like"/>
    <property type="match status" value="1"/>
</dbReference>
<protein>
    <submittedName>
        <fullName evidence="9">MFS transporter</fullName>
    </submittedName>
</protein>
<name>A0A1W6WXC8_BACTU</name>
<dbReference type="InterPro" id="IPR020846">
    <property type="entry name" value="MFS_dom"/>
</dbReference>
<feature type="transmembrane region" description="Helical" evidence="7">
    <location>
        <begin position="150"/>
        <end position="172"/>
    </location>
</feature>
<dbReference type="RefSeq" id="WP_001075395.1">
    <property type="nucleotide sequence ID" value="NZ_CP021062.1"/>
</dbReference>
<proteinExistence type="predicted"/>
<evidence type="ECO:0000259" key="8">
    <source>
        <dbReference type="PROSITE" id="PS50850"/>
    </source>
</evidence>
<evidence type="ECO:0000256" key="1">
    <source>
        <dbReference type="ARBA" id="ARBA00004651"/>
    </source>
</evidence>
<feature type="transmembrane region" description="Helical" evidence="7">
    <location>
        <begin position="373"/>
        <end position="393"/>
    </location>
</feature>
<evidence type="ECO:0000256" key="4">
    <source>
        <dbReference type="ARBA" id="ARBA00022692"/>
    </source>
</evidence>
<dbReference type="AlphaFoldDB" id="A0A1W6WXC8"/>
<keyword evidence="5 7" id="KW-1133">Transmembrane helix</keyword>
<feature type="transmembrane region" description="Helical" evidence="7">
    <location>
        <begin position="349"/>
        <end position="367"/>
    </location>
</feature>
<dbReference type="InterPro" id="IPR011701">
    <property type="entry name" value="MFS"/>
</dbReference>
<dbReference type="PANTHER" id="PTHR43124">
    <property type="entry name" value="PURINE EFFLUX PUMP PBUE"/>
    <property type="match status" value="1"/>
</dbReference>
<evidence type="ECO:0000313" key="10">
    <source>
        <dbReference type="Proteomes" id="UP000194143"/>
    </source>
</evidence>
<gene>
    <name evidence="9" type="ORF">CAB88_29790</name>
</gene>
<dbReference type="GO" id="GO:0022857">
    <property type="term" value="F:transmembrane transporter activity"/>
    <property type="evidence" value="ECO:0007669"/>
    <property type="project" value="InterPro"/>
</dbReference>
<evidence type="ECO:0000256" key="3">
    <source>
        <dbReference type="ARBA" id="ARBA00022475"/>
    </source>
</evidence>
<feature type="transmembrane region" description="Helical" evidence="7">
    <location>
        <begin position="309"/>
        <end position="329"/>
    </location>
</feature>
<organism evidence="9 10">
    <name type="scientific">Bacillus thuringiensis</name>
    <dbReference type="NCBI Taxonomy" id="1428"/>
    <lineage>
        <taxon>Bacteria</taxon>
        <taxon>Bacillati</taxon>
        <taxon>Bacillota</taxon>
        <taxon>Bacilli</taxon>
        <taxon>Bacillales</taxon>
        <taxon>Bacillaceae</taxon>
        <taxon>Bacillus</taxon>
        <taxon>Bacillus cereus group</taxon>
    </lineage>
</organism>
<evidence type="ECO:0000256" key="5">
    <source>
        <dbReference type="ARBA" id="ARBA00022989"/>
    </source>
</evidence>
<reference evidence="9 10" key="1">
    <citation type="submission" date="2017-04" db="EMBL/GenBank/DDBJ databases">
        <title>Complete Genome Sequence of Bacillus thuringiensis type Strain ATCC 10792.</title>
        <authorList>
            <person name="Oh D.-H."/>
            <person name="Park B.-J."/>
            <person name="Shuai W."/>
            <person name="Chelliah R."/>
        </authorList>
    </citation>
    <scope>NUCLEOTIDE SEQUENCE [LARGE SCALE GENOMIC DNA]</scope>
    <source>
        <strain evidence="9 10">ATCC 10792</strain>
        <plasmid evidence="9 10">poh1</plasmid>
    </source>
</reference>
<keyword evidence="10" id="KW-1185">Reference proteome</keyword>
<feature type="transmembrane region" description="Helical" evidence="7">
    <location>
        <begin position="178"/>
        <end position="198"/>
    </location>
</feature>
<dbReference type="GO" id="GO:0005886">
    <property type="term" value="C:plasma membrane"/>
    <property type="evidence" value="ECO:0007669"/>
    <property type="project" value="UniProtKB-SubCell"/>
</dbReference>
<feature type="transmembrane region" description="Helical" evidence="7">
    <location>
        <begin position="27"/>
        <end position="49"/>
    </location>
</feature>
<dbReference type="InterPro" id="IPR036259">
    <property type="entry name" value="MFS_trans_sf"/>
</dbReference>
<dbReference type="Proteomes" id="UP000194143">
    <property type="component" value="Plasmid poh1"/>
</dbReference>
<feature type="transmembrane region" description="Helical" evidence="7">
    <location>
        <begin position="218"/>
        <end position="239"/>
    </location>
</feature>
<dbReference type="Pfam" id="PF07690">
    <property type="entry name" value="MFS_1"/>
    <property type="match status" value="1"/>
</dbReference>
<keyword evidence="9" id="KW-0614">Plasmid</keyword>
<keyword evidence="2" id="KW-0813">Transport</keyword>
<geneLocation type="plasmid" evidence="9 10">
    <name>poh1</name>
</geneLocation>
<dbReference type="SUPFAM" id="SSF103473">
    <property type="entry name" value="MFS general substrate transporter"/>
    <property type="match status" value="1"/>
</dbReference>
<dbReference type="InterPro" id="IPR050189">
    <property type="entry name" value="MFS_Efflux_Transporters"/>
</dbReference>
<dbReference type="PANTHER" id="PTHR43124:SF3">
    <property type="entry name" value="CHLORAMPHENICOL EFFLUX PUMP RV0191"/>
    <property type="match status" value="1"/>
</dbReference>
<dbReference type="GeneID" id="67466646"/>
<feature type="transmembrane region" description="Helical" evidence="7">
    <location>
        <begin position="285"/>
        <end position="303"/>
    </location>
</feature>
<comment type="subcellular location">
    <subcellularLocation>
        <location evidence="1">Cell membrane</location>
        <topology evidence="1">Multi-pass membrane protein</topology>
    </subcellularLocation>
</comment>
<evidence type="ECO:0000256" key="2">
    <source>
        <dbReference type="ARBA" id="ARBA00022448"/>
    </source>
</evidence>
<feature type="domain" description="Major facilitator superfamily (MFS) profile" evidence="8">
    <location>
        <begin position="26"/>
        <end position="398"/>
    </location>
</feature>
<keyword evidence="3" id="KW-1003">Cell membrane</keyword>
<feature type="transmembrane region" description="Helical" evidence="7">
    <location>
        <begin position="61"/>
        <end position="80"/>
    </location>
</feature>
<evidence type="ECO:0000313" key="9">
    <source>
        <dbReference type="EMBL" id="ARP61220.1"/>
    </source>
</evidence>
<dbReference type="EMBL" id="CP021062">
    <property type="protein sequence ID" value="ARP61220.1"/>
    <property type="molecule type" value="Genomic_DNA"/>
</dbReference>
<sequence length="403" mass="43312">MNQNVNLSTRRSATTSSLPERLPWNGLIALALAGFICILTETIPAGLLIEIGHGLGVTESLAGQLVTSYALGSLLAAIPLTIATQVWRRKALLLLCIVGFLLFNTITAFSFNYTLTLIVRFLAGVTAGILWGMTAGYARLMAPESLRGKAMAVAMAGTPLALAFGVPLGTFLGSFLGWRSVFGILSLLSLILVIWVLWKLPDFPGQSIEKRISLLKVLVTPGVRSVLFVVLAWILSHNILYTYIAPYLDYIGLTPKIDMILLIFGISALVGIWIIGILIDSKLRLLVLISIAGFGMASVILGIGLNQTIVIYFAVTLWGLTFGGAATLLQTAITNAGRDSVDIAQSMLVTTWNLAIGGGSVVGAFLLETVGVYSFPWVMFCILLVAYIVVWRAKTSGFTQKQK</sequence>
<keyword evidence="6 7" id="KW-0472">Membrane</keyword>
<evidence type="ECO:0000256" key="6">
    <source>
        <dbReference type="ARBA" id="ARBA00023136"/>
    </source>
</evidence>
<accession>A0A1W6WXC8</accession>